<dbReference type="EMBL" id="SLUI01000018">
    <property type="protein sequence ID" value="TCL33250.1"/>
    <property type="molecule type" value="Genomic_DNA"/>
</dbReference>
<evidence type="ECO:0008006" key="4">
    <source>
        <dbReference type="Google" id="ProtNLM"/>
    </source>
</evidence>
<dbReference type="InterPro" id="IPR005585">
    <property type="entry name" value="DUF327"/>
</dbReference>
<feature type="region of interest" description="Disordered" evidence="1">
    <location>
        <begin position="1"/>
        <end position="32"/>
    </location>
</feature>
<gene>
    <name evidence="2" type="ORF">EV210_11823</name>
</gene>
<name>A0A4R1PPA4_9FIRM</name>
<dbReference type="RefSeq" id="WP_132083124.1">
    <property type="nucleotide sequence ID" value="NZ_DAMAKO010000004.1"/>
</dbReference>
<proteinExistence type="predicted"/>
<accession>A0A4R1PPA4</accession>
<protein>
    <recommendedName>
        <fullName evidence="4">DUF327 family protein</fullName>
    </recommendedName>
</protein>
<comment type="caution">
    <text evidence="2">The sequence shown here is derived from an EMBL/GenBank/DDBJ whole genome shotgun (WGS) entry which is preliminary data.</text>
</comment>
<reference evidence="2 3" key="1">
    <citation type="submission" date="2019-03" db="EMBL/GenBank/DDBJ databases">
        <title>Genomic Encyclopedia of Type Strains, Phase IV (KMG-IV): sequencing the most valuable type-strain genomes for metagenomic binning, comparative biology and taxonomic classification.</title>
        <authorList>
            <person name="Goeker M."/>
        </authorList>
    </citation>
    <scope>NUCLEOTIDE SEQUENCE [LARGE SCALE GENOMIC DNA]</scope>
    <source>
        <strain evidence="2 3">DSM 15969</strain>
    </source>
</reference>
<dbReference type="Pfam" id="PF03885">
    <property type="entry name" value="DUF327"/>
    <property type="match status" value="1"/>
</dbReference>
<evidence type="ECO:0000256" key="1">
    <source>
        <dbReference type="SAM" id="MobiDB-lite"/>
    </source>
</evidence>
<keyword evidence="3" id="KW-1185">Reference proteome</keyword>
<evidence type="ECO:0000313" key="3">
    <source>
        <dbReference type="Proteomes" id="UP000295063"/>
    </source>
</evidence>
<evidence type="ECO:0000313" key="2">
    <source>
        <dbReference type="EMBL" id="TCL33250.1"/>
    </source>
</evidence>
<feature type="compositionally biased region" description="Polar residues" evidence="1">
    <location>
        <begin position="1"/>
        <end position="10"/>
    </location>
</feature>
<dbReference type="Proteomes" id="UP000295063">
    <property type="component" value="Unassembled WGS sequence"/>
</dbReference>
<sequence length="148" mass="16821">MKINKMGTSNPPLPVERDNNAKTEKSGDPFALNLAKSQDSQIKERLTELLDAITEQGKRLSTAPTFVELKSYRELVREFLGEAVGRMYTLQTNAGWDRQGRKKMFSTIKQIDDTLAGLTEDVRIGQERQLKIMNKLDAIRGMLVDLYM</sequence>
<dbReference type="OrthoDB" id="1680946at2"/>
<dbReference type="AlphaFoldDB" id="A0A4R1PPA4"/>
<feature type="compositionally biased region" description="Basic and acidic residues" evidence="1">
    <location>
        <begin position="15"/>
        <end position="27"/>
    </location>
</feature>
<dbReference type="Gene3D" id="1.20.120.490">
    <property type="entry name" value="Hypothetical protein TM1646-like domain"/>
    <property type="match status" value="1"/>
</dbReference>
<organism evidence="2 3">
    <name type="scientific">Anaerospora hongkongensis</name>
    <dbReference type="NCBI Taxonomy" id="244830"/>
    <lineage>
        <taxon>Bacteria</taxon>
        <taxon>Bacillati</taxon>
        <taxon>Bacillota</taxon>
        <taxon>Negativicutes</taxon>
        <taxon>Selenomonadales</taxon>
        <taxon>Sporomusaceae</taxon>
        <taxon>Anaerospora</taxon>
    </lineage>
</organism>
<dbReference type="InterPro" id="IPR024042">
    <property type="entry name" value="TM1646-like_dom_sf"/>
</dbReference>
<dbReference type="SUPFAM" id="SSF158397">
    <property type="entry name" value="TM1646-like"/>
    <property type="match status" value="1"/>
</dbReference>